<dbReference type="GeneID" id="108697955"/>
<dbReference type="PANTHER" id="PTHR12167:SF2">
    <property type="entry name" value="C-TYPE NATRIURETIC PEPTIDE"/>
    <property type="match status" value="1"/>
</dbReference>
<dbReference type="InterPro" id="IPR000663">
    <property type="entry name" value="Natr_peptide"/>
</dbReference>
<evidence type="ECO:0000313" key="7">
    <source>
        <dbReference type="RefSeq" id="XP_018083910.1"/>
    </source>
</evidence>
<dbReference type="GO" id="GO:0005576">
    <property type="term" value="C:extracellular region"/>
    <property type="evidence" value="ECO:0007669"/>
    <property type="project" value="UniProtKB-SubCell"/>
</dbReference>
<dbReference type="Proteomes" id="UP000186698">
    <property type="component" value="Chromosome 7S"/>
</dbReference>
<sequence length="130" mass="14521">MSCKNLACLGFLVMLVLCNDHVRAKPMSSLQSVSRILEDNFEHSFGSEEEGHEKGELLPSDSLDQQDLELQWLKNKLDQFGSPQLGETALQQLLNDPSSRRYKLRSKKGFSRGCFGMKLDRIGSLSGLGC</sequence>
<dbReference type="SMART" id="SM00183">
    <property type="entry name" value="NAT_PEP"/>
    <property type="match status" value="1"/>
</dbReference>
<gene>
    <name evidence="7" type="primary">LOC108697955</name>
</gene>
<protein>
    <submittedName>
        <fullName evidence="7">C-type natriuretic peptide 1</fullName>
    </submittedName>
</protein>
<proteinExistence type="inferred from homology"/>
<dbReference type="Pfam" id="PF00212">
    <property type="entry name" value="ANP"/>
    <property type="match status" value="1"/>
</dbReference>
<dbReference type="PaxDb" id="8355-A0A1L8FFL1"/>
<dbReference type="InterPro" id="IPR030480">
    <property type="entry name" value="Natr_peptide_CS"/>
</dbReference>
<dbReference type="RefSeq" id="XP_018083910.1">
    <property type="nucleotide sequence ID" value="XM_018228421.2"/>
</dbReference>
<dbReference type="OMA" id="WTRNTRD"/>
<keyword evidence="2" id="KW-0964">Secreted</keyword>
<accession>A0A1L8FFL1</accession>
<evidence type="ECO:0000256" key="5">
    <source>
        <dbReference type="RuleBase" id="RU003686"/>
    </source>
</evidence>
<dbReference type="InterPro" id="IPR002406">
    <property type="entry name" value="C_natriurtcpep"/>
</dbReference>
<dbReference type="Bgee" id="108697955">
    <property type="expression patterns" value="Expressed in brain and 7 other cell types or tissues"/>
</dbReference>
<organism evidence="6 7">
    <name type="scientific">Xenopus laevis</name>
    <name type="common">African clawed frog</name>
    <dbReference type="NCBI Taxonomy" id="8355"/>
    <lineage>
        <taxon>Eukaryota</taxon>
        <taxon>Metazoa</taxon>
        <taxon>Chordata</taxon>
        <taxon>Craniata</taxon>
        <taxon>Vertebrata</taxon>
        <taxon>Euteleostomi</taxon>
        <taxon>Amphibia</taxon>
        <taxon>Batrachia</taxon>
        <taxon>Anura</taxon>
        <taxon>Pipoidea</taxon>
        <taxon>Pipidae</taxon>
        <taxon>Xenopodinae</taxon>
        <taxon>Xenopus</taxon>
        <taxon>Xenopus</taxon>
    </lineage>
</organism>
<evidence type="ECO:0000256" key="3">
    <source>
        <dbReference type="ARBA" id="ARBA00022729"/>
    </source>
</evidence>
<dbReference type="GO" id="GO:0007168">
    <property type="term" value="P:receptor guanylyl cyclase signaling pathway"/>
    <property type="evidence" value="ECO:0007669"/>
    <property type="project" value="TreeGrafter"/>
</dbReference>
<reference evidence="7" key="1">
    <citation type="submission" date="2025-08" db="UniProtKB">
        <authorList>
            <consortium name="RefSeq"/>
        </authorList>
    </citation>
    <scope>IDENTIFICATION</scope>
    <source>
        <strain evidence="7">J_2021</strain>
        <tissue evidence="7">Erythrocytes</tissue>
    </source>
</reference>
<evidence type="ECO:0000313" key="6">
    <source>
        <dbReference type="Proteomes" id="UP000186698"/>
    </source>
</evidence>
<name>A0A1L8FFL1_XENLA</name>
<evidence type="ECO:0000256" key="1">
    <source>
        <dbReference type="ARBA" id="ARBA00004613"/>
    </source>
</evidence>
<dbReference type="GO" id="GO:0006182">
    <property type="term" value="P:cGMP biosynthetic process"/>
    <property type="evidence" value="ECO:0007669"/>
    <property type="project" value="TreeGrafter"/>
</dbReference>
<dbReference type="PANTHER" id="PTHR12167">
    <property type="entry name" value="C-TYPE NATRIURETIC PEPTIDE"/>
    <property type="match status" value="1"/>
</dbReference>
<evidence type="ECO:0000256" key="4">
    <source>
        <dbReference type="ARBA" id="ARBA00022858"/>
    </source>
</evidence>
<dbReference type="GO" id="GO:0005179">
    <property type="term" value="F:hormone activity"/>
    <property type="evidence" value="ECO:0007669"/>
    <property type="project" value="InterPro"/>
</dbReference>
<dbReference type="PRINTS" id="PR00713">
    <property type="entry name" value="CNATPEPTIDE"/>
</dbReference>
<evidence type="ECO:0000256" key="2">
    <source>
        <dbReference type="ARBA" id="ARBA00022525"/>
    </source>
</evidence>
<dbReference type="GO" id="GO:0097746">
    <property type="term" value="P:blood vessel diameter maintenance"/>
    <property type="evidence" value="ECO:0007669"/>
    <property type="project" value="UniProtKB-KW"/>
</dbReference>
<comment type="subcellular location">
    <subcellularLocation>
        <location evidence="1 5">Secreted</location>
    </subcellularLocation>
</comment>
<dbReference type="PRINTS" id="PR00710">
    <property type="entry name" value="NATPEPTIDES"/>
</dbReference>
<dbReference type="PROSITE" id="PS00263">
    <property type="entry name" value="NATRIURETIC_PEPTIDE"/>
    <property type="match status" value="1"/>
</dbReference>
<keyword evidence="4 5" id="KW-0838">Vasoactive</keyword>
<keyword evidence="6" id="KW-1185">Reference proteome</keyword>
<dbReference type="AlphaFoldDB" id="A0A1L8FFL1"/>
<dbReference type="STRING" id="8355.A0A1L8FFL1"/>
<comment type="similarity">
    <text evidence="5">Belongs to the natriuretic peptide family.</text>
</comment>
<dbReference type="OrthoDB" id="8911465at2759"/>
<dbReference type="KEGG" id="xla:108697955"/>
<keyword evidence="3" id="KW-0732">Signal</keyword>